<evidence type="ECO:0000313" key="8">
    <source>
        <dbReference type="EMBL" id="KAK3091558.1"/>
    </source>
</evidence>
<dbReference type="PANTHER" id="PTHR25462:SF296">
    <property type="entry name" value="MEIOTIC P26, ISOFORM F"/>
    <property type="match status" value="1"/>
</dbReference>
<dbReference type="InterPro" id="IPR001841">
    <property type="entry name" value="Znf_RING"/>
</dbReference>
<keyword evidence="9" id="KW-1185">Reference proteome</keyword>
<dbReference type="SUPFAM" id="SSF101898">
    <property type="entry name" value="NHL repeat"/>
    <property type="match status" value="1"/>
</dbReference>
<sequence>MGQLPPLDSHVWKCSLCSNILEDPQTLPCLHSFCSKCIDDAERGNICLYCKSKGDKELKAVPDFFLKNMIDYLRITEGNCEHKKCSFCQLSNKSTVAVSICITCLDFLCEECSKFHNMTRMTKDHEVKSLQDIHKGKHEEEIRSQQRVPCSTANTSLIFFCKTCNVLTCEECVFKEHMKHEVVKANEQSKEVREKVKIGLKTLSTSCGKMNAARMKEKNRLDETRKMKENLLQKIRLGKEYFIKEIEEQAVNAESQVEKLYKDPEGKLEKCFVFLDIEYSSLKHIYDRCSLVCEKANDVELLSLKDIISAKLRSDQLTEVPNEYISDLNTPSVSVSLGSALGRLFTVSENVPSVEPLVECSHPLPRQKSSDNDLKNSSSNSILLHEIGTCKIPSDKSEPIIADVCWLTDNSFVVGDTRNSVAKVFDDKNNFLWEIKAENITNVSCIGRFVICNSNRHLLVCQQGSIITNIDFGPFSSGPFPIAQGLEMRHILVANVYTTFMRVYTTEGLLKKTIILNATVNPICLRKSAECPIRFIDKTSKSVMDISNRGNVTAFYSKEDWEPKSMAVDRIKNVYVIDAKSMRLLKISEDGKLIFIKDLPMDEPVGLSINSANKCLVCEKTGKAYFFKS</sequence>
<evidence type="ECO:0000256" key="1">
    <source>
        <dbReference type="ARBA" id="ARBA00022723"/>
    </source>
</evidence>
<dbReference type="Gene3D" id="3.30.160.60">
    <property type="entry name" value="Classic Zinc Finger"/>
    <property type="match status" value="1"/>
</dbReference>
<dbReference type="Gene3D" id="2.120.10.30">
    <property type="entry name" value="TolB, C-terminal domain"/>
    <property type="match status" value="1"/>
</dbReference>
<keyword evidence="2 4" id="KW-0863">Zinc-finger</keyword>
<dbReference type="InterPro" id="IPR047153">
    <property type="entry name" value="TRIM45/56/19-like"/>
</dbReference>
<dbReference type="Pfam" id="PF00097">
    <property type="entry name" value="zf-C3HC4"/>
    <property type="match status" value="1"/>
</dbReference>
<evidence type="ECO:0000259" key="6">
    <source>
        <dbReference type="PROSITE" id="PS50089"/>
    </source>
</evidence>
<evidence type="ECO:0000313" key="9">
    <source>
        <dbReference type="Proteomes" id="UP001186944"/>
    </source>
</evidence>
<evidence type="ECO:0000256" key="5">
    <source>
        <dbReference type="SAM" id="Coils"/>
    </source>
</evidence>
<evidence type="ECO:0000256" key="2">
    <source>
        <dbReference type="ARBA" id="ARBA00022771"/>
    </source>
</evidence>
<dbReference type="PROSITE" id="PS50119">
    <property type="entry name" value="ZF_BBOX"/>
    <property type="match status" value="1"/>
</dbReference>
<evidence type="ECO:0000259" key="7">
    <source>
        <dbReference type="PROSITE" id="PS50119"/>
    </source>
</evidence>
<dbReference type="PROSITE" id="PS50089">
    <property type="entry name" value="ZF_RING_2"/>
    <property type="match status" value="1"/>
</dbReference>
<dbReference type="InterPro" id="IPR017907">
    <property type="entry name" value="Znf_RING_CS"/>
</dbReference>
<dbReference type="PROSITE" id="PS00518">
    <property type="entry name" value="ZF_RING_1"/>
    <property type="match status" value="1"/>
</dbReference>
<dbReference type="Gene3D" id="3.30.40.10">
    <property type="entry name" value="Zinc/RING finger domain, C3HC4 (zinc finger)"/>
    <property type="match status" value="1"/>
</dbReference>
<dbReference type="SMART" id="SM00184">
    <property type="entry name" value="RING"/>
    <property type="match status" value="1"/>
</dbReference>
<dbReference type="GO" id="GO:0008270">
    <property type="term" value="F:zinc ion binding"/>
    <property type="evidence" value="ECO:0007669"/>
    <property type="project" value="UniProtKB-KW"/>
</dbReference>
<keyword evidence="1" id="KW-0479">Metal-binding</keyword>
<dbReference type="SUPFAM" id="SSF57850">
    <property type="entry name" value="RING/U-box"/>
    <property type="match status" value="1"/>
</dbReference>
<keyword evidence="5" id="KW-0175">Coiled coil</keyword>
<accession>A0AA89BXU2</accession>
<evidence type="ECO:0000256" key="4">
    <source>
        <dbReference type="PROSITE-ProRule" id="PRU00024"/>
    </source>
</evidence>
<dbReference type="AlphaFoldDB" id="A0AA89BXU2"/>
<gene>
    <name evidence="8" type="ORF">FSP39_020802</name>
</gene>
<protein>
    <submittedName>
        <fullName evidence="8">Uncharacterized protein</fullName>
    </submittedName>
</protein>
<proteinExistence type="predicted"/>
<evidence type="ECO:0000256" key="3">
    <source>
        <dbReference type="ARBA" id="ARBA00022833"/>
    </source>
</evidence>
<dbReference type="Pfam" id="PF00643">
    <property type="entry name" value="zf-B_box"/>
    <property type="match status" value="1"/>
</dbReference>
<dbReference type="InterPro" id="IPR013083">
    <property type="entry name" value="Znf_RING/FYVE/PHD"/>
</dbReference>
<dbReference type="InterPro" id="IPR018957">
    <property type="entry name" value="Znf_C3HC4_RING-type"/>
</dbReference>
<comment type="caution">
    <text evidence="8">The sequence shown here is derived from an EMBL/GenBank/DDBJ whole genome shotgun (WGS) entry which is preliminary data.</text>
</comment>
<feature type="domain" description="RING-type" evidence="6">
    <location>
        <begin position="14"/>
        <end position="51"/>
    </location>
</feature>
<dbReference type="CDD" id="cd19757">
    <property type="entry name" value="Bbox1"/>
    <property type="match status" value="1"/>
</dbReference>
<reference evidence="8" key="1">
    <citation type="submission" date="2019-08" db="EMBL/GenBank/DDBJ databases">
        <title>The improved chromosome-level genome for the pearl oyster Pinctada fucata martensii using PacBio sequencing and Hi-C.</title>
        <authorList>
            <person name="Zheng Z."/>
        </authorList>
    </citation>
    <scope>NUCLEOTIDE SEQUENCE</scope>
    <source>
        <strain evidence="8">ZZ-2019</strain>
        <tissue evidence="8">Adductor muscle</tissue>
    </source>
</reference>
<dbReference type="SMART" id="SM00336">
    <property type="entry name" value="BBOX"/>
    <property type="match status" value="2"/>
</dbReference>
<organism evidence="8 9">
    <name type="scientific">Pinctada imbricata</name>
    <name type="common">Atlantic pearl-oyster</name>
    <name type="synonym">Pinctada martensii</name>
    <dbReference type="NCBI Taxonomy" id="66713"/>
    <lineage>
        <taxon>Eukaryota</taxon>
        <taxon>Metazoa</taxon>
        <taxon>Spiralia</taxon>
        <taxon>Lophotrochozoa</taxon>
        <taxon>Mollusca</taxon>
        <taxon>Bivalvia</taxon>
        <taxon>Autobranchia</taxon>
        <taxon>Pteriomorphia</taxon>
        <taxon>Pterioida</taxon>
        <taxon>Pterioidea</taxon>
        <taxon>Pteriidae</taxon>
        <taxon>Pinctada</taxon>
    </lineage>
</organism>
<dbReference type="SUPFAM" id="SSF57845">
    <property type="entry name" value="B-box zinc-binding domain"/>
    <property type="match status" value="1"/>
</dbReference>
<feature type="coiled-coil region" evidence="5">
    <location>
        <begin position="175"/>
        <end position="263"/>
    </location>
</feature>
<dbReference type="PANTHER" id="PTHR25462">
    <property type="entry name" value="BONUS, ISOFORM C-RELATED"/>
    <property type="match status" value="1"/>
</dbReference>
<keyword evidence="3" id="KW-0862">Zinc</keyword>
<dbReference type="Proteomes" id="UP001186944">
    <property type="component" value="Unassembled WGS sequence"/>
</dbReference>
<dbReference type="InterPro" id="IPR011042">
    <property type="entry name" value="6-blade_b-propeller_TolB-like"/>
</dbReference>
<dbReference type="EMBL" id="VSWD01000010">
    <property type="protein sequence ID" value="KAK3091558.1"/>
    <property type="molecule type" value="Genomic_DNA"/>
</dbReference>
<dbReference type="InterPro" id="IPR000315">
    <property type="entry name" value="Znf_B-box"/>
</dbReference>
<feature type="domain" description="B box-type" evidence="7">
    <location>
        <begin position="145"/>
        <end position="185"/>
    </location>
</feature>
<name>A0AA89BXU2_PINIB</name>